<keyword evidence="5" id="KW-0539">Nucleus</keyword>
<evidence type="ECO:0000313" key="6">
    <source>
        <dbReference type="EMBL" id="KYP57765.1"/>
    </source>
</evidence>
<name>A0A151SSK1_CAJCA</name>
<dbReference type="PANTHER" id="PTHR10019">
    <property type="entry name" value="SNF5"/>
    <property type="match status" value="1"/>
</dbReference>
<protein>
    <submittedName>
        <fullName evidence="6">Chromatin structure-remodeling complex protein BSH</fullName>
    </submittedName>
</protein>
<dbReference type="GO" id="GO:0006338">
    <property type="term" value="P:chromatin remodeling"/>
    <property type="evidence" value="ECO:0007669"/>
    <property type="project" value="InterPro"/>
</dbReference>
<evidence type="ECO:0000256" key="5">
    <source>
        <dbReference type="ARBA" id="ARBA00023242"/>
    </source>
</evidence>
<evidence type="ECO:0000256" key="4">
    <source>
        <dbReference type="ARBA" id="ARBA00023163"/>
    </source>
</evidence>
<comment type="subcellular location">
    <subcellularLocation>
        <location evidence="1">Nucleus</location>
    </subcellularLocation>
</comment>
<gene>
    <name evidence="6" type="ORF">KK1_004042</name>
</gene>
<keyword evidence="3" id="KW-0805">Transcription regulation</keyword>
<reference evidence="6 7" key="1">
    <citation type="journal article" date="2012" name="Nat. Biotechnol.">
        <title>Draft genome sequence of pigeonpea (Cajanus cajan), an orphan legume crop of resource-poor farmers.</title>
        <authorList>
            <person name="Varshney R.K."/>
            <person name="Chen W."/>
            <person name="Li Y."/>
            <person name="Bharti A.K."/>
            <person name="Saxena R.K."/>
            <person name="Schlueter J.A."/>
            <person name="Donoghue M.T."/>
            <person name="Azam S."/>
            <person name="Fan G."/>
            <person name="Whaley A.M."/>
            <person name="Farmer A.D."/>
            <person name="Sheridan J."/>
            <person name="Iwata A."/>
            <person name="Tuteja R."/>
            <person name="Penmetsa R.V."/>
            <person name="Wu W."/>
            <person name="Upadhyaya H.D."/>
            <person name="Yang S.P."/>
            <person name="Shah T."/>
            <person name="Saxena K.B."/>
            <person name="Michael T."/>
            <person name="McCombie W.R."/>
            <person name="Yang B."/>
            <person name="Zhang G."/>
            <person name="Yang H."/>
            <person name="Wang J."/>
            <person name="Spillane C."/>
            <person name="Cook D.R."/>
            <person name="May G.D."/>
            <person name="Xu X."/>
            <person name="Jackson S.A."/>
        </authorList>
    </citation>
    <scope>NUCLEOTIDE SEQUENCE [LARGE SCALE GENOMIC DNA]</scope>
    <source>
        <strain evidence="7">cv. Asha</strain>
    </source>
</reference>
<dbReference type="GO" id="GO:0000228">
    <property type="term" value="C:nuclear chromosome"/>
    <property type="evidence" value="ECO:0007669"/>
    <property type="project" value="InterPro"/>
</dbReference>
<dbReference type="AlphaFoldDB" id="A0A151SSK1"/>
<dbReference type="EMBL" id="CM003613">
    <property type="protein sequence ID" value="KYP57765.1"/>
    <property type="molecule type" value="Genomic_DNA"/>
</dbReference>
<comment type="similarity">
    <text evidence="2">Belongs to the SNF5 family.</text>
</comment>
<accession>A0A151SSK1</accession>
<proteinExistence type="inferred from homology"/>
<dbReference type="OMA" id="EWDLYEP"/>
<evidence type="ECO:0000313" key="7">
    <source>
        <dbReference type="Proteomes" id="UP000075243"/>
    </source>
</evidence>
<dbReference type="InterPro" id="IPR006939">
    <property type="entry name" value="SNF5"/>
</dbReference>
<evidence type="ECO:0000256" key="1">
    <source>
        <dbReference type="ARBA" id="ARBA00004123"/>
    </source>
</evidence>
<sequence length="258" mass="29515">MKTPISGLYRNPVKFRMPTAENLVPIRLDIEIEGQRYKDAFTWNPSDPDSEVVVFAKRTVKDLKLPPAFVTQIAQSIQSQLAEFRSYEGQDMYAGEKIVPIKLDLRVNHTLVKDQFLWDLNNFESDPEEFARIFCKDMGIEDPEVGVISLPLSLLNMPKHKHTDMLEKSNRLNCKMLIAIQSVVSARESRMSKKGRRGAEYTPVSKGGAVAVDLVKLFSPKSSVVRKRKEWDVYEPIVDLLSNEEVDALEAKEERNFR</sequence>
<dbReference type="Gramene" id="C.cajan_03949.t">
    <property type="protein sequence ID" value="C.cajan_03949.t"/>
    <property type="gene ID" value="C.cajan_03949"/>
</dbReference>
<dbReference type="STRING" id="3821.A0A151SSK1"/>
<keyword evidence="7" id="KW-1185">Reference proteome</keyword>
<evidence type="ECO:0000256" key="3">
    <source>
        <dbReference type="ARBA" id="ARBA00023015"/>
    </source>
</evidence>
<keyword evidence="4" id="KW-0804">Transcription</keyword>
<evidence type="ECO:0000256" key="2">
    <source>
        <dbReference type="ARBA" id="ARBA00010239"/>
    </source>
</evidence>
<dbReference type="Proteomes" id="UP000075243">
    <property type="component" value="Chromosome 11"/>
</dbReference>
<dbReference type="Pfam" id="PF04855">
    <property type="entry name" value="SNF5"/>
    <property type="match status" value="2"/>
</dbReference>
<organism evidence="6 7">
    <name type="scientific">Cajanus cajan</name>
    <name type="common">Pigeon pea</name>
    <name type="synonym">Cajanus indicus</name>
    <dbReference type="NCBI Taxonomy" id="3821"/>
    <lineage>
        <taxon>Eukaryota</taxon>
        <taxon>Viridiplantae</taxon>
        <taxon>Streptophyta</taxon>
        <taxon>Embryophyta</taxon>
        <taxon>Tracheophyta</taxon>
        <taxon>Spermatophyta</taxon>
        <taxon>Magnoliopsida</taxon>
        <taxon>eudicotyledons</taxon>
        <taxon>Gunneridae</taxon>
        <taxon>Pentapetalae</taxon>
        <taxon>rosids</taxon>
        <taxon>fabids</taxon>
        <taxon>Fabales</taxon>
        <taxon>Fabaceae</taxon>
        <taxon>Papilionoideae</taxon>
        <taxon>50 kb inversion clade</taxon>
        <taxon>NPAAA clade</taxon>
        <taxon>indigoferoid/millettioid clade</taxon>
        <taxon>Phaseoleae</taxon>
        <taxon>Cajanus</taxon>
    </lineage>
</organism>